<protein>
    <submittedName>
        <fullName evidence="1">Uncharacterized protein</fullName>
    </submittedName>
</protein>
<accession>A0A3Q7HJV4</accession>
<reference evidence="1" key="1">
    <citation type="journal article" date="2012" name="Nature">
        <title>The tomato genome sequence provides insights into fleshy fruit evolution.</title>
        <authorList>
            <consortium name="Tomato Genome Consortium"/>
        </authorList>
    </citation>
    <scope>NUCLEOTIDE SEQUENCE [LARGE SCALE GENOMIC DNA]</scope>
    <source>
        <strain evidence="1">cv. Heinz 1706</strain>
    </source>
</reference>
<dbReference type="AlphaFoldDB" id="A0A3Q7HJV4"/>
<proteinExistence type="predicted"/>
<keyword evidence="2" id="KW-1185">Reference proteome</keyword>
<dbReference type="InParanoid" id="A0A3Q7HJV4"/>
<sequence>MNDLDHLHLFLGVEVKYFDGGIHLRHLSKSKYAADLLDKTEITAKTVATHFAQKNGLHEIVESLVEASLLQNDSREPSILDSHKVGYYSCCEFSKSICAKSEQWTSSRGEKDSQVHQMHSALCT</sequence>
<dbReference type="EnsemblPlants" id="Solyc08g023275.1.1">
    <property type="protein sequence ID" value="Solyc08g023275.1.1.1"/>
    <property type="gene ID" value="Solyc08g023275.1"/>
</dbReference>
<dbReference type="Proteomes" id="UP000004994">
    <property type="component" value="Chromosome 8"/>
</dbReference>
<dbReference type="Gramene" id="Solyc08g023275.1.1">
    <property type="protein sequence ID" value="Solyc08g023275.1.1.1"/>
    <property type="gene ID" value="Solyc08g023275.1"/>
</dbReference>
<name>A0A3Q7HJV4_SOLLC</name>
<organism evidence="1">
    <name type="scientific">Solanum lycopersicum</name>
    <name type="common">Tomato</name>
    <name type="synonym">Lycopersicon esculentum</name>
    <dbReference type="NCBI Taxonomy" id="4081"/>
    <lineage>
        <taxon>Eukaryota</taxon>
        <taxon>Viridiplantae</taxon>
        <taxon>Streptophyta</taxon>
        <taxon>Embryophyta</taxon>
        <taxon>Tracheophyta</taxon>
        <taxon>Spermatophyta</taxon>
        <taxon>Magnoliopsida</taxon>
        <taxon>eudicotyledons</taxon>
        <taxon>Gunneridae</taxon>
        <taxon>Pentapetalae</taxon>
        <taxon>asterids</taxon>
        <taxon>lamiids</taxon>
        <taxon>Solanales</taxon>
        <taxon>Solanaceae</taxon>
        <taxon>Solanoideae</taxon>
        <taxon>Solaneae</taxon>
        <taxon>Solanum</taxon>
        <taxon>Solanum subgen. Lycopersicon</taxon>
    </lineage>
</organism>
<evidence type="ECO:0000313" key="2">
    <source>
        <dbReference type="Proteomes" id="UP000004994"/>
    </source>
</evidence>
<reference evidence="1" key="2">
    <citation type="submission" date="2019-01" db="UniProtKB">
        <authorList>
            <consortium name="EnsemblPlants"/>
        </authorList>
    </citation>
    <scope>IDENTIFICATION</scope>
    <source>
        <strain evidence="1">cv. Heinz 1706</strain>
    </source>
</reference>
<evidence type="ECO:0000313" key="1">
    <source>
        <dbReference type="EnsemblPlants" id="Solyc08g023275.1.1.1"/>
    </source>
</evidence>